<dbReference type="OrthoDB" id="9808254at2"/>
<accession>A0A135IAU1</accession>
<feature type="signal peptide" evidence="1">
    <location>
        <begin position="1"/>
        <end position="18"/>
    </location>
</feature>
<name>A0A135IAU1_9GAMM</name>
<dbReference type="InterPro" id="IPR036249">
    <property type="entry name" value="Thioredoxin-like_sf"/>
</dbReference>
<reference evidence="2 3" key="1">
    <citation type="submission" date="2015-11" db="EMBL/GenBank/DDBJ databases">
        <title>Genomic Taxonomy of the Vibrionaceae.</title>
        <authorList>
            <person name="Gomez-Gil B."/>
            <person name="Enciso-Ibarra J."/>
        </authorList>
    </citation>
    <scope>NUCLEOTIDE SEQUENCE [LARGE SCALE GENOMIC DNA]</scope>
    <source>
        <strain evidence="2 3">CAIM 912</strain>
    </source>
</reference>
<protein>
    <recommendedName>
        <fullName evidence="4">DUF1223 domain-containing protein</fullName>
    </recommendedName>
</protein>
<organism evidence="2 3">
    <name type="scientific">Enterovibrio coralii</name>
    <dbReference type="NCBI Taxonomy" id="294935"/>
    <lineage>
        <taxon>Bacteria</taxon>
        <taxon>Pseudomonadati</taxon>
        <taxon>Pseudomonadota</taxon>
        <taxon>Gammaproteobacteria</taxon>
        <taxon>Vibrionales</taxon>
        <taxon>Vibrionaceae</taxon>
        <taxon>Enterovibrio</taxon>
    </lineage>
</organism>
<dbReference type="EMBL" id="LNTY01000019">
    <property type="protein sequence ID" value="KXF82580.1"/>
    <property type="molecule type" value="Genomic_DNA"/>
</dbReference>
<dbReference type="RefSeq" id="WP_067413091.1">
    <property type="nucleotide sequence ID" value="NZ_LNTY01000019.1"/>
</dbReference>
<dbReference type="SUPFAM" id="SSF52833">
    <property type="entry name" value="Thioredoxin-like"/>
    <property type="match status" value="1"/>
</dbReference>
<keyword evidence="1" id="KW-0732">Signal</keyword>
<sequence>MKNALLVLVGLAPFFSFAQTLQNDGSPATIVELYTSEGCSSCPPAEHALNQLKHSAGLWKDVIPMAFHVDYWNYIGWKDRFATSEFSQRQREKVSLGQASGVYTPGWFINDQEWRGFFARQSVPYAQGPRAPALKAEIKQDALKIDYDGNRLLRANFALLAMDIETSVKRGENRGRVLEHDFVVVDFASQLGRNSWTFPLKDKTEAPASAVAVWLTPIDGGDPIQTVAGWIEK</sequence>
<evidence type="ECO:0000313" key="2">
    <source>
        <dbReference type="EMBL" id="KXF82580.1"/>
    </source>
</evidence>
<dbReference type="InterPro" id="IPR010634">
    <property type="entry name" value="DUF1223"/>
</dbReference>
<dbReference type="Proteomes" id="UP000070529">
    <property type="component" value="Unassembled WGS sequence"/>
</dbReference>
<dbReference type="AlphaFoldDB" id="A0A135IAU1"/>
<proteinExistence type="predicted"/>
<feature type="chain" id="PRO_5007465844" description="DUF1223 domain-containing protein" evidence="1">
    <location>
        <begin position="19"/>
        <end position="233"/>
    </location>
</feature>
<dbReference type="Pfam" id="PF06764">
    <property type="entry name" value="DUF1223"/>
    <property type="match status" value="1"/>
</dbReference>
<keyword evidence="3" id="KW-1185">Reference proteome</keyword>
<evidence type="ECO:0000256" key="1">
    <source>
        <dbReference type="SAM" id="SignalP"/>
    </source>
</evidence>
<comment type="caution">
    <text evidence="2">The sequence shown here is derived from an EMBL/GenBank/DDBJ whole genome shotgun (WGS) entry which is preliminary data.</text>
</comment>
<dbReference type="PANTHER" id="PTHR36057">
    <property type="match status" value="1"/>
</dbReference>
<evidence type="ECO:0000313" key="3">
    <source>
        <dbReference type="Proteomes" id="UP000070529"/>
    </source>
</evidence>
<dbReference type="PANTHER" id="PTHR36057:SF1">
    <property type="entry name" value="LIPOPROTEIN LIPID ATTACHMENT SITE-LIKE PROTEIN, PUTATIVE (DUF1223)-RELATED"/>
    <property type="match status" value="1"/>
</dbReference>
<gene>
    <name evidence="2" type="ORF">ATN88_24650</name>
</gene>
<evidence type="ECO:0008006" key="4">
    <source>
        <dbReference type="Google" id="ProtNLM"/>
    </source>
</evidence>